<proteinExistence type="predicted"/>
<evidence type="ECO:0000313" key="2">
    <source>
        <dbReference type="Proteomes" id="UP001642484"/>
    </source>
</evidence>
<evidence type="ECO:0000313" key="1">
    <source>
        <dbReference type="EMBL" id="CAK9082483.1"/>
    </source>
</evidence>
<keyword evidence="2" id="KW-1185">Reference proteome</keyword>
<organism evidence="1 2">
    <name type="scientific">Durusdinium trenchii</name>
    <dbReference type="NCBI Taxonomy" id="1381693"/>
    <lineage>
        <taxon>Eukaryota</taxon>
        <taxon>Sar</taxon>
        <taxon>Alveolata</taxon>
        <taxon>Dinophyceae</taxon>
        <taxon>Suessiales</taxon>
        <taxon>Symbiodiniaceae</taxon>
        <taxon>Durusdinium</taxon>
    </lineage>
</organism>
<dbReference type="EMBL" id="CAXAMN010023939">
    <property type="protein sequence ID" value="CAK9082483.1"/>
    <property type="molecule type" value="Genomic_DNA"/>
</dbReference>
<comment type="caution">
    <text evidence="1">The sequence shown here is derived from an EMBL/GenBank/DDBJ whole genome shotgun (WGS) entry which is preliminary data.</text>
</comment>
<dbReference type="Proteomes" id="UP001642484">
    <property type="component" value="Unassembled WGS sequence"/>
</dbReference>
<protein>
    <submittedName>
        <fullName evidence="1">Uncharacterized protein</fullName>
    </submittedName>
</protein>
<gene>
    <name evidence="1" type="ORF">CCMP2556_LOCUS40290</name>
</gene>
<sequence length="727" mass="79954">MALDSATKSELEELVKSAQGKVGIVVGMQRLLTRLSQVGLMRTQTIEPGYIGCHVQNRDGFGIAPQACHQLLEDIVEVGFDPRECNPICCDVDRSDSTIFEFNTRLADNSFGLLPPISKHQLCYASLSASHTNAALRCILASTPHDEKSKLVVDGKLQLEQVKQVDFAMYEAATKGLSWRVISSQAMSIPGLADVIQAVCNTTAQLSRGESEFQILKRVLNSINANGGAGTNLLFATVKQSIMKTKPQCAEAVPEMFTFLVRYGASKPFQERICRIEERIKGSKESPRNLGAEFFRCLSMDHKDAQQDACVHFRHAVLSLAYCGQDRKMVNASDVRRVTSKDPKIFGKVLDGQKIIKKVQADFSAVNLDSLEAKVRADCLQALDEFEDAVVLMCLEKKASMTNLEEAACVLVDKLFEVSKVKISSDYDAHRKTTTTPHTAGSSRGCLSLIREMNLDGQLQDECAVVRDLGFDVGQAVVRKADKIKAVITGLSGNLVTVSVDDGPISGRAQVSARSFRQGEWKILKTVPEPPLEVPDCSLHSALHSREMKVGAVRGKIFNMLLSLENKHKGVLSGVKMTIKPQRDVVATRLFQPGKLVLVPCTYKIETRGEPAAGSICLGVIDGIKFQLGSCYQGPDKDGSLDQAYLQPFWSVRVTHEAAKANVELSPMLSCDENNDKIKVPLFQNTKDIYVDDVLLQFVPKKEKTVSVEPLVPLPEPAKRRRTKSKE</sequence>
<name>A0ABP0Q2K1_9DINO</name>
<accession>A0ABP0Q2K1</accession>
<reference evidence="1 2" key="1">
    <citation type="submission" date="2024-02" db="EMBL/GenBank/DDBJ databases">
        <authorList>
            <person name="Chen Y."/>
            <person name="Shah S."/>
            <person name="Dougan E. K."/>
            <person name="Thang M."/>
            <person name="Chan C."/>
        </authorList>
    </citation>
    <scope>NUCLEOTIDE SEQUENCE [LARGE SCALE GENOMIC DNA]</scope>
</reference>